<dbReference type="InterPro" id="IPR016181">
    <property type="entry name" value="Acyl_CoA_acyltransferase"/>
</dbReference>
<keyword evidence="2" id="KW-0808">Transferase</keyword>
<dbReference type="Gene3D" id="3.40.630.30">
    <property type="match status" value="1"/>
</dbReference>
<dbReference type="InterPro" id="IPR000182">
    <property type="entry name" value="GNAT_dom"/>
</dbReference>
<feature type="domain" description="N-acetyltransferase" evidence="1">
    <location>
        <begin position="32"/>
        <end position="175"/>
    </location>
</feature>
<dbReference type="Proteomes" id="UP000533269">
    <property type="component" value="Unassembled WGS sequence"/>
</dbReference>
<organism evidence="2 3">
    <name type="scientific">Kineococcus radiotolerans</name>
    <dbReference type="NCBI Taxonomy" id="131568"/>
    <lineage>
        <taxon>Bacteria</taxon>
        <taxon>Bacillati</taxon>
        <taxon>Actinomycetota</taxon>
        <taxon>Actinomycetes</taxon>
        <taxon>Kineosporiales</taxon>
        <taxon>Kineosporiaceae</taxon>
        <taxon>Kineococcus</taxon>
    </lineage>
</organism>
<proteinExistence type="predicted"/>
<evidence type="ECO:0000313" key="2">
    <source>
        <dbReference type="EMBL" id="MBB2903119.1"/>
    </source>
</evidence>
<accession>A0A7W4TQ90</accession>
<name>A0A7W4TQ90_KINRA</name>
<comment type="caution">
    <text evidence="2">The sequence shown here is derived from an EMBL/GenBank/DDBJ whole genome shotgun (WGS) entry which is preliminary data.</text>
</comment>
<reference evidence="2 3" key="1">
    <citation type="submission" date="2020-08" db="EMBL/GenBank/DDBJ databases">
        <title>The Agave Microbiome: Exploring the role of microbial communities in plant adaptations to desert environments.</title>
        <authorList>
            <person name="Partida-Martinez L.P."/>
        </authorList>
    </citation>
    <scope>NUCLEOTIDE SEQUENCE [LARGE SCALE GENOMIC DNA]</scope>
    <source>
        <strain evidence="2 3">AS2.23</strain>
    </source>
</reference>
<dbReference type="Pfam" id="PF13302">
    <property type="entry name" value="Acetyltransf_3"/>
    <property type="match status" value="1"/>
</dbReference>
<dbReference type="GO" id="GO:0016747">
    <property type="term" value="F:acyltransferase activity, transferring groups other than amino-acyl groups"/>
    <property type="evidence" value="ECO:0007669"/>
    <property type="project" value="InterPro"/>
</dbReference>
<dbReference type="PANTHER" id="PTHR39173:SF1">
    <property type="entry name" value="ACETYLTRANSFERASE"/>
    <property type="match status" value="1"/>
</dbReference>
<dbReference type="PROSITE" id="PS51186">
    <property type="entry name" value="GNAT"/>
    <property type="match status" value="1"/>
</dbReference>
<dbReference type="CDD" id="cd04301">
    <property type="entry name" value="NAT_SF"/>
    <property type="match status" value="1"/>
</dbReference>
<evidence type="ECO:0000259" key="1">
    <source>
        <dbReference type="PROSITE" id="PS51186"/>
    </source>
</evidence>
<gene>
    <name evidence="2" type="ORF">FHR75_003961</name>
</gene>
<dbReference type="PANTHER" id="PTHR39173">
    <property type="entry name" value="ACETYLTRANSFERASE"/>
    <property type="match status" value="1"/>
</dbReference>
<dbReference type="EMBL" id="JACHVY010000005">
    <property type="protein sequence ID" value="MBB2903119.1"/>
    <property type="molecule type" value="Genomic_DNA"/>
</dbReference>
<dbReference type="AlphaFoldDB" id="A0A7W4TQ90"/>
<evidence type="ECO:0000313" key="3">
    <source>
        <dbReference type="Proteomes" id="UP000533269"/>
    </source>
</evidence>
<dbReference type="SUPFAM" id="SSF55729">
    <property type="entry name" value="Acyl-CoA N-acyltransferases (Nat)"/>
    <property type="match status" value="1"/>
</dbReference>
<reference evidence="2 3" key="2">
    <citation type="submission" date="2020-08" db="EMBL/GenBank/DDBJ databases">
        <authorList>
            <person name="Partida-Martinez L."/>
            <person name="Huntemann M."/>
            <person name="Clum A."/>
            <person name="Wang J."/>
            <person name="Palaniappan K."/>
            <person name="Ritter S."/>
            <person name="Chen I.-M."/>
            <person name="Stamatis D."/>
            <person name="Reddy T."/>
            <person name="O'Malley R."/>
            <person name="Daum C."/>
            <person name="Shapiro N."/>
            <person name="Ivanova N."/>
            <person name="Kyrpides N."/>
            <person name="Woyke T."/>
        </authorList>
    </citation>
    <scope>NUCLEOTIDE SEQUENCE [LARGE SCALE GENOMIC DNA]</scope>
    <source>
        <strain evidence="2 3">AS2.23</strain>
    </source>
</reference>
<protein>
    <submittedName>
        <fullName evidence="2">Putative acetyltransferase</fullName>
    </submittedName>
</protein>
<dbReference type="RefSeq" id="WP_221184182.1">
    <property type="nucleotide sequence ID" value="NZ_JACHVY010000005.1"/>
</dbReference>
<sequence length="175" mass="19382">MSPILLPPTPDLRASWLQAREEVGPGVHLHGAGLREHDDVDTPAGFAAWTARLRSCADTSVPPAPGWVHSTYRWIVENDTYLGTIDLRHELNDFLLEAGGHIGYSIRPSARRRGLATWALARTLERAHAMGLDRVLLTCDPDNTASGATIERNGGRLEDTRDTVLGPKRRYWITL</sequence>